<dbReference type="PANTHER" id="PTHR33175">
    <property type="entry name" value="DNA-BINDING PROTEIN HU"/>
    <property type="match status" value="1"/>
</dbReference>
<dbReference type="SMART" id="SM00411">
    <property type="entry name" value="BHL"/>
    <property type="match status" value="1"/>
</dbReference>
<dbReference type="RefSeq" id="WP_211871747.1">
    <property type="nucleotide sequence ID" value="NZ_JAAEDI010000039.1"/>
</dbReference>
<evidence type="ECO:0000256" key="2">
    <source>
        <dbReference type="ARBA" id="ARBA00023067"/>
    </source>
</evidence>
<dbReference type="Proteomes" id="UP000698752">
    <property type="component" value="Unassembled WGS sequence"/>
</dbReference>
<dbReference type="EMBL" id="JAAEDI010000039">
    <property type="protein sequence ID" value="MBR0653035.1"/>
    <property type="molecule type" value="Genomic_DNA"/>
</dbReference>
<organism evidence="5 6">
    <name type="scientific">Neoroseomonas terrae</name>
    <dbReference type="NCBI Taxonomy" id="424799"/>
    <lineage>
        <taxon>Bacteria</taxon>
        <taxon>Pseudomonadati</taxon>
        <taxon>Pseudomonadota</taxon>
        <taxon>Alphaproteobacteria</taxon>
        <taxon>Acetobacterales</taxon>
        <taxon>Acetobacteraceae</taxon>
        <taxon>Neoroseomonas</taxon>
    </lineage>
</organism>
<dbReference type="InterPro" id="IPR000119">
    <property type="entry name" value="Hist_DNA-bd"/>
</dbReference>
<evidence type="ECO:0000313" key="5">
    <source>
        <dbReference type="EMBL" id="MBR0653035.1"/>
    </source>
</evidence>
<keyword evidence="2" id="KW-0226">DNA condensation</keyword>
<reference evidence="6" key="1">
    <citation type="journal article" date="2021" name="Syst. Appl. Microbiol.">
        <title>Roseomonas hellenica sp. nov., isolated from roots of wild-growing Alkanna tinctoria.</title>
        <authorList>
            <person name="Rat A."/>
            <person name="Naranjo H.D."/>
            <person name="Lebbe L."/>
            <person name="Cnockaert M."/>
            <person name="Krigas N."/>
            <person name="Grigoriadou K."/>
            <person name="Maloupa E."/>
            <person name="Willems A."/>
        </authorList>
    </citation>
    <scope>NUCLEOTIDE SEQUENCE [LARGE SCALE GENOMIC DNA]</scope>
    <source>
        <strain evidence="6">LMG 31159</strain>
    </source>
</reference>
<accession>A0ABS5EPS0</accession>
<keyword evidence="3 5" id="KW-0238">DNA-binding</keyword>
<dbReference type="SUPFAM" id="SSF47729">
    <property type="entry name" value="IHF-like DNA-binding proteins"/>
    <property type="match status" value="1"/>
</dbReference>
<comment type="similarity">
    <text evidence="1 4">Belongs to the bacterial histone-like protein family.</text>
</comment>
<evidence type="ECO:0000313" key="6">
    <source>
        <dbReference type="Proteomes" id="UP000698752"/>
    </source>
</evidence>
<dbReference type="GO" id="GO:0003677">
    <property type="term" value="F:DNA binding"/>
    <property type="evidence" value="ECO:0007669"/>
    <property type="project" value="UniProtKB-KW"/>
</dbReference>
<dbReference type="PRINTS" id="PR01727">
    <property type="entry name" value="DNABINDINGHU"/>
</dbReference>
<evidence type="ECO:0000256" key="1">
    <source>
        <dbReference type="ARBA" id="ARBA00010529"/>
    </source>
</evidence>
<sequence length="103" mass="10799">MSKKFLSEVIANSTDLTGVAATKLAGDLIEAIKGEIVQNGRFTIPDFGAFIVRETPKRSGLNPKTGEKVQIKAGATVRFKASPSLKTAALGGVKKAKRKAAKG</sequence>
<protein>
    <submittedName>
        <fullName evidence="5">HU family DNA-binding protein</fullName>
    </submittedName>
</protein>
<evidence type="ECO:0000256" key="3">
    <source>
        <dbReference type="ARBA" id="ARBA00023125"/>
    </source>
</evidence>
<gene>
    <name evidence="5" type="ORF">GXW78_25490</name>
</gene>
<dbReference type="PANTHER" id="PTHR33175:SF3">
    <property type="entry name" value="DNA-BINDING PROTEIN HU-BETA"/>
    <property type="match status" value="1"/>
</dbReference>
<dbReference type="InterPro" id="IPR010992">
    <property type="entry name" value="IHF-like_DNA-bd_dom_sf"/>
</dbReference>
<dbReference type="Pfam" id="PF00216">
    <property type="entry name" value="Bac_DNA_binding"/>
    <property type="match status" value="1"/>
</dbReference>
<dbReference type="Gene3D" id="4.10.520.10">
    <property type="entry name" value="IHF-like DNA-binding proteins"/>
    <property type="match status" value="1"/>
</dbReference>
<comment type="caution">
    <text evidence="5">The sequence shown here is derived from an EMBL/GenBank/DDBJ whole genome shotgun (WGS) entry which is preliminary data.</text>
</comment>
<evidence type="ECO:0000256" key="4">
    <source>
        <dbReference type="RuleBase" id="RU003939"/>
    </source>
</evidence>
<name>A0ABS5EPS0_9PROT</name>
<keyword evidence="6" id="KW-1185">Reference proteome</keyword>
<proteinExistence type="inferred from homology"/>